<keyword evidence="7" id="KW-0274">FAD</keyword>
<sequence>MTYSSEEFPLWGGVATVMVEKPDRLGAARRAVDHVIDDIDAACSALRDGSDLARVNAAAGRPVRVGATFVAVLWTALHAGELTGGLFDPLVGADDAAIVIDDPPGTVTIPAGTALDLWSMAVAFAADRAAESAAGQAGCGVCVCLPGSVATAGPVPDPGWPVHVISGRGRGPRGEPCHAEKIMLRSPGLAISCPPAPGRTAARPRGGAVAADMRPLVRGQRPWRTISVIGMGCVAAKAASIAALASGNAAATWLGSRELRARMTDADGHVTTVGRWPAVCVSRPVTLTREPGVQPLIAYATAPSRVSFAPES</sequence>
<evidence type="ECO:0000313" key="12">
    <source>
        <dbReference type="Proteomes" id="UP000591272"/>
    </source>
</evidence>
<dbReference type="Pfam" id="PF02424">
    <property type="entry name" value="ApbE"/>
    <property type="match status" value="1"/>
</dbReference>
<evidence type="ECO:0000256" key="5">
    <source>
        <dbReference type="ARBA" id="ARBA00022679"/>
    </source>
</evidence>
<dbReference type="Proteomes" id="UP000591272">
    <property type="component" value="Unassembled WGS sequence"/>
</dbReference>
<dbReference type="PANTHER" id="PTHR30040">
    <property type="entry name" value="THIAMINE BIOSYNTHESIS LIPOPROTEIN APBE"/>
    <property type="match status" value="1"/>
</dbReference>
<evidence type="ECO:0000256" key="7">
    <source>
        <dbReference type="ARBA" id="ARBA00022827"/>
    </source>
</evidence>
<evidence type="ECO:0000256" key="4">
    <source>
        <dbReference type="ARBA" id="ARBA00022630"/>
    </source>
</evidence>
<comment type="caution">
    <text evidence="11">The sequence shown here is derived from an EMBL/GenBank/DDBJ whole genome shotgun (WGS) entry which is preliminary data.</text>
</comment>
<name>A0A7Y9G8H2_9ACTN</name>
<proteinExistence type="predicted"/>
<evidence type="ECO:0000256" key="8">
    <source>
        <dbReference type="ARBA" id="ARBA00022842"/>
    </source>
</evidence>
<reference evidence="11 12" key="1">
    <citation type="submission" date="2020-07" db="EMBL/GenBank/DDBJ databases">
        <title>Sequencing the genomes of 1000 actinobacteria strains.</title>
        <authorList>
            <person name="Klenk H.-P."/>
        </authorList>
    </citation>
    <scope>NUCLEOTIDE SEQUENCE [LARGE SCALE GENOMIC DNA]</scope>
    <source>
        <strain evidence="11 12">DSM 43461</strain>
    </source>
</reference>
<keyword evidence="6" id="KW-0479">Metal-binding</keyword>
<dbReference type="AlphaFoldDB" id="A0A7Y9G8H2"/>
<protein>
    <recommendedName>
        <fullName evidence="3">FAD:protein FMN transferase</fullName>
        <ecNumber evidence="2">2.7.1.180</ecNumber>
    </recommendedName>
    <alternativeName>
        <fullName evidence="9">Flavin transferase</fullName>
    </alternativeName>
</protein>
<organism evidence="11 12">
    <name type="scientific">Actinomadura citrea</name>
    <dbReference type="NCBI Taxonomy" id="46158"/>
    <lineage>
        <taxon>Bacteria</taxon>
        <taxon>Bacillati</taxon>
        <taxon>Actinomycetota</taxon>
        <taxon>Actinomycetes</taxon>
        <taxon>Streptosporangiales</taxon>
        <taxon>Thermomonosporaceae</taxon>
        <taxon>Actinomadura</taxon>
    </lineage>
</organism>
<gene>
    <name evidence="11" type="ORF">BJ999_000831</name>
</gene>
<accession>A0A7Y9G8H2</accession>
<keyword evidence="8" id="KW-0460">Magnesium</keyword>
<evidence type="ECO:0000256" key="9">
    <source>
        <dbReference type="ARBA" id="ARBA00031306"/>
    </source>
</evidence>
<dbReference type="EMBL" id="JACCBT010000001">
    <property type="protein sequence ID" value="NYE10535.1"/>
    <property type="molecule type" value="Genomic_DNA"/>
</dbReference>
<dbReference type="RefSeq" id="WP_179832045.1">
    <property type="nucleotide sequence ID" value="NZ_BMRD01000006.1"/>
</dbReference>
<dbReference type="EC" id="2.7.1.180" evidence="2"/>
<keyword evidence="4" id="KW-0285">Flavoprotein</keyword>
<dbReference type="PANTHER" id="PTHR30040:SF2">
    <property type="entry name" value="FAD:PROTEIN FMN TRANSFERASE"/>
    <property type="match status" value="1"/>
</dbReference>
<keyword evidence="11" id="KW-0449">Lipoprotein</keyword>
<evidence type="ECO:0000256" key="6">
    <source>
        <dbReference type="ARBA" id="ARBA00022723"/>
    </source>
</evidence>
<dbReference type="GO" id="GO:0046872">
    <property type="term" value="F:metal ion binding"/>
    <property type="evidence" value="ECO:0007669"/>
    <property type="project" value="UniProtKB-KW"/>
</dbReference>
<evidence type="ECO:0000256" key="3">
    <source>
        <dbReference type="ARBA" id="ARBA00016337"/>
    </source>
</evidence>
<dbReference type="SUPFAM" id="SSF143631">
    <property type="entry name" value="ApbE-like"/>
    <property type="match status" value="1"/>
</dbReference>
<evidence type="ECO:0000256" key="2">
    <source>
        <dbReference type="ARBA" id="ARBA00011955"/>
    </source>
</evidence>
<dbReference type="InterPro" id="IPR003374">
    <property type="entry name" value="ApbE-like_sf"/>
</dbReference>
<comment type="catalytic activity">
    <reaction evidence="10">
        <text>L-threonyl-[protein] + FAD = FMN-L-threonyl-[protein] + AMP + H(+)</text>
        <dbReference type="Rhea" id="RHEA:36847"/>
        <dbReference type="Rhea" id="RHEA-COMP:11060"/>
        <dbReference type="Rhea" id="RHEA-COMP:11061"/>
        <dbReference type="ChEBI" id="CHEBI:15378"/>
        <dbReference type="ChEBI" id="CHEBI:30013"/>
        <dbReference type="ChEBI" id="CHEBI:57692"/>
        <dbReference type="ChEBI" id="CHEBI:74257"/>
        <dbReference type="ChEBI" id="CHEBI:456215"/>
        <dbReference type="EC" id="2.7.1.180"/>
    </reaction>
</comment>
<keyword evidence="12" id="KW-1185">Reference proteome</keyword>
<dbReference type="GO" id="GO:0016740">
    <property type="term" value="F:transferase activity"/>
    <property type="evidence" value="ECO:0007669"/>
    <property type="project" value="UniProtKB-KW"/>
</dbReference>
<evidence type="ECO:0000313" key="11">
    <source>
        <dbReference type="EMBL" id="NYE10535.1"/>
    </source>
</evidence>
<keyword evidence="5" id="KW-0808">Transferase</keyword>
<evidence type="ECO:0000256" key="1">
    <source>
        <dbReference type="ARBA" id="ARBA00001946"/>
    </source>
</evidence>
<comment type="cofactor">
    <cofactor evidence="1">
        <name>Mg(2+)</name>
        <dbReference type="ChEBI" id="CHEBI:18420"/>
    </cofactor>
</comment>
<dbReference type="Gene3D" id="3.10.520.10">
    <property type="entry name" value="ApbE-like domains"/>
    <property type="match status" value="1"/>
</dbReference>
<evidence type="ECO:0000256" key="10">
    <source>
        <dbReference type="ARBA" id="ARBA00048540"/>
    </source>
</evidence>
<dbReference type="InterPro" id="IPR024932">
    <property type="entry name" value="ApbE"/>
</dbReference>